<evidence type="ECO:0000313" key="6">
    <source>
        <dbReference type="EMBL" id="QDM08770.1"/>
    </source>
</evidence>
<reference evidence="6" key="4">
    <citation type="submission" date="2019-07" db="EMBL/GenBank/DDBJ databases">
        <authorList>
            <person name="Ross B.D."/>
            <person name="Verster A.J."/>
            <person name="Radey M.C."/>
            <person name="Schmidtke D.T."/>
            <person name="Pope C.E."/>
            <person name="Hoffman L.R."/>
            <person name="Hajjar A."/>
            <person name="Peterson S.B."/>
            <person name="Borenstein E."/>
            <person name="Mougous J.D."/>
        </authorList>
    </citation>
    <scope>NUCLEOTIDE SEQUENCE</scope>
    <source>
        <strain evidence="6">3725 D1 iv</strain>
    </source>
</reference>
<reference evidence="4 8" key="3">
    <citation type="journal article" date="2019" name="Nat. Med.">
        <title>A library of human gut bacterial isolates paired with longitudinal multiomics data enables mechanistic microbiome research.</title>
        <authorList>
            <person name="Poyet M."/>
            <person name="Groussin M."/>
            <person name="Gibbons S.M."/>
            <person name="Avila-Pacheco J."/>
            <person name="Jiang X."/>
            <person name="Kearney S.M."/>
            <person name="Perrotta A.R."/>
            <person name="Berdy B."/>
            <person name="Zhao S."/>
            <person name="Lieberman T.D."/>
            <person name="Swanson P.K."/>
            <person name="Smith M."/>
            <person name="Roesemann S."/>
            <person name="Alexander J.E."/>
            <person name="Rich S.A."/>
            <person name="Livny J."/>
            <person name="Vlamakis H."/>
            <person name="Clish C."/>
            <person name="Bullock K."/>
            <person name="Deik A."/>
            <person name="Scott J."/>
            <person name="Pierce K.A."/>
            <person name="Xavier R.J."/>
            <person name="Alm E.J."/>
        </authorList>
    </citation>
    <scope>NUCLEOTIDE SEQUENCE [LARGE SCALE GENOMIC DNA]</scope>
    <source>
        <strain evidence="4 8">BIOML-A41</strain>
    </source>
</reference>
<evidence type="ECO:0000313" key="8">
    <source>
        <dbReference type="Proteomes" id="UP000478493"/>
    </source>
</evidence>
<dbReference type="InterPro" id="IPR027824">
    <property type="entry name" value="DUF4469"/>
</dbReference>
<dbReference type="GO" id="GO:0003677">
    <property type="term" value="F:DNA binding"/>
    <property type="evidence" value="ECO:0007669"/>
    <property type="project" value="UniProtKB-KW"/>
</dbReference>
<feature type="domain" description="DUF4469" evidence="2">
    <location>
        <begin position="132"/>
        <end position="232"/>
    </location>
</feature>
<dbReference type="EMBL" id="CP041395">
    <property type="protein sequence ID" value="QDM08770.1"/>
    <property type="molecule type" value="Genomic_DNA"/>
</dbReference>
<dbReference type="EMBL" id="JAQQPO010000025">
    <property type="protein sequence ID" value="MDC7960352.1"/>
    <property type="molecule type" value="Genomic_DNA"/>
</dbReference>
<dbReference type="Proteomes" id="UP001215078">
    <property type="component" value="Unassembled WGS sequence"/>
</dbReference>
<evidence type="ECO:0000313" key="5">
    <source>
        <dbReference type="EMBL" id="MDC7960352.1"/>
    </source>
</evidence>
<dbReference type="Pfam" id="PF14848">
    <property type="entry name" value="HU-DNA_bdg"/>
    <property type="match status" value="1"/>
</dbReference>
<evidence type="ECO:0000313" key="7">
    <source>
        <dbReference type="Proteomes" id="UP000318823"/>
    </source>
</evidence>
<feature type="domain" description="Bvu-2165-like IHF-HU-like DNA-binding" evidence="3">
    <location>
        <begin position="5"/>
        <end position="125"/>
    </location>
</feature>
<sequence>MAKNVLRAWLVDNTVTTDDKTDKIFQLETTRSIDKNIILDRMVAKNPGVRRETMALGIELMEEVIAEALMNGESVNTGLFRGVAQFRGVAKQNAWNAVTNSIYVSFTQGKTLREAIKDTRVDVLGERPTKFYIGSGRDAATRATDFSATAGRNFTLFGKNLTVAGTDPSVGVMLTSAITGTVTKIDNAMIVLNEPSRLIILLPASLEDGEYMLTVTTQYRGGGGALLKTPRSTSHTIYIGEAPEAGGSTEKPDGSDGNLEENPLG</sequence>
<dbReference type="Pfam" id="PF14734">
    <property type="entry name" value="DUF4469"/>
    <property type="match status" value="1"/>
</dbReference>
<protein>
    <submittedName>
        <fullName evidence="5">DNA-binding domain-containing protein</fullName>
    </submittedName>
    <submittedName>
        <fullName evidence="4">DUF4469 domain-containing protein</fullName>
    </submittedName>
</protein>
<proteinExistence type="predicted"/>
<reference evidence="5" key="5">
    <citation type="submission" date="2022-10" db="EMBL/GenBank/DDBJ databases">
        <title>Human gut microbiome strain richness.</title>
        <authorList>
            <person name="Chen-Liaw A."/>
        </authorList>
    </citation>
    <scope>NUCLEOTIDE SEQUENCE</scope>
    <source>
        <strain evidence="5">RTP21484st1_H8_RTP21484_190118</strain>
    </source>
</reference>
<evidence type="ECO:0000259" key="2">
    <source>
        <dbReference type="Pfam" id="PF14734"/>
    </source>
</evidence>
<evidence type="ECO:0000313" key="4">
    <source>
        <dbReference type="EMBL" id="KAA4533108.1"/>
    </source>
</evidence>
<gene>
    <name evidence="6" type="ORF">DYI28_08570</name>
    <name evidence="4" type="ORF">F3B85_17295</name>
    <name evidence="5" type="ORF">PQ628_19320</name>
</gene>
<dbReference type="InterPro" id="IPR049893">
    <property type="entry name" value="Bvu_2165-like_IHF-HU-DNA_bdg"/>
</dbReference>
<evidence type="ECO:0000256" key="1">
    <source>
        <dbReference type="SAM" id="MobiDB-lite"/>
    </source>
</evidence>
<dbReference type="Gene3D" id="2.70.50.70">
    <property type="match status" value="2"/>
</dbReference>
<accession>A0A413V4V2</accession>
<name>A0A413V4V2_BACOV</name>
<dbReference type="RefSeq" id="WP_005831625.1">
    <property type="nucleotide sequence ID" value="NZ_CP041395.1"/>
</dbReference>
<dbReference type="Proteomes" id="UP000478493">
    <property type="component" value="Unassembled WGS sequence"/>
</dbReference>
<dbReference type="GeneID" id="99752818"/>
<dbReference type="Proteomes" id="UP000318823">
    <property type="component" value="Chromosome"/>
</dbReference>
<reference evidence="6" key="2">
    <citation type="journal article" date="2018" name="Nature">
        <title>Human gut bacteria contain acquired interbacterial defence systems.</title>
        <authorList>
            <person name="Ross B.D."/>
            <person name="Verster A.J."/>
            <person name="Radey M.C."/>
            <person name="Schmidtke D.T."/>
            <person name="Pope C.E."/>
            <person name="Hoffman L.R."/>
            <person name="Hajjar A."/>
            <person name="Peterson S.B."/>
            <person name="Borenstein E."/>
            <person name="Mougous J."/>
        </authorList>
    </citation>
    <scope>NUCLEOTIDE SEQUENCE</scope>
    <source>
        <strain evidence="6">3725 D1 iv</strain>
    </source>
</reference>
<dbReference type="CDD" id="cd12843">
    <property type="entry name" value="Bvu_2165_C_like"/>
    <property type="match status" value="1"/>
</dbReference>
<keyword evidence="5" id="KW-0238">DNA-binding</keyword>
<evidence type="ECO:0000259" key="3">
    <source>
        <dbReference type="Pfam" id="PF14848"/>
    </source>
</evidence>
<organism evidence="4 8">
    <name type="scientific">Bacteroides ovatus</name>
    <dbReference type="NCBI Taxonomy" id="28116"/>
    <lineage>
        <taxon>Bacteria</taxon>
        <taxon>Pseudomonadati</taxon>
        <taxon>Bacteroidota</taxon>
        <taxon>Bacteroidia</taxon>
        <taxon>Bacteroidales</taxon>
        <taxon>Bacteroidaceae</taxon>
        <taxon>Bacteroides</taxon>
    </lineage>
</organism>
<dbReference type="EMBL" id="VWGP01000013">
    <property type="protein sequence ID" value="KAA4533108.1"/>
    <property type="molecule type" value="Genomic_DNA"/>
</dbReference>
<dbReference type="CDD" id="cd13833">
    <property type="entry name" value="HU_IHF_like"/>
    <property type="match status" value="1"/>
</dbReference>
<reference evidence="7" key="1">
    <citation type="journal article" date="2018" name="J. Anim. Genet.">
        <title>Acquired interbacterial defense systems protect against interspecies antagonism in the human gut microbiome.</title>
        <authorList>
            <person name="Ross B.D."/>
            <person name="Verster A.J."/>
            <person name="Radey M.C."/>
            <person name="Schmidtke D.T."/>
            <person name="Pope C.E."/>
            <person name="Hoffman L.R."/>
            <person name="Hajjar A."/>
            <person name="Peterson S.B."/>
            <person name="Borenstein E."/>
            <person name="Mougous J."/>
        </authorList>
    </citation>
    <scope>NUCLEOTIDE SEQUENCE [LARGE SCALE GENOMIC DNA]</scope>
    <source>
        <strain evidence="7">3725 D1 iv</strain>
    </source>
</reference>
<dbReference type="AlphaFoldDB" id="A0A413V4V2"/>
<feature type="region of interest" description="Disordered" evidence="1">
    <location>
        <begin position="240"/>
        <end position="265"/>
    </location>
</feature>